<name>L1M8I6_9PSED</name>
<protein>
    <submittedName>
        <fullName evidence="1">Uncharacterized protein</fullName>
    </submittedName>
</protein>
<proteinExistence type="predicted"/>
<dbReference type="Proteomes" id="UP000010448">
    <property type="component" value="Unassembled WGS sequence"/>
</dbReference>
<reference evidence="1 2" key="1">
    <citation type="journal article" date="2013" name="Genome Announc.">
        <title>Genome Sequence of Naphthalene-Degrading Soil Bacterium Pseudomonas putida CSV86.</title>
        <authorList>
            <person name="Phale P.S."/>
            <person name="Paliwal V."/>
            <person name="Raju S.C."/>
            <person name="Modak A."/>
            <person name="Purohit H.J."/>
        </authorList>
    </citation>
    <scope>NUCLEOTIDE SEQUENCE [LARGE SCALE GENOMIC DNA]</scope>
    <source>
        <strain evidence="1 2">CSV86</strain>
    </source>
</reference>
<accession>L1M8I6</accession>
<dbReference type="eggNOG" id="ENOG5031R6Z">
    <property type="taxonomic scope" value="Bacteria"/>
</dbReference>
<dbReference type="RefSeq" id="WP_009394028.1">
    <property type="nucleotide sequence ID" value="NZ_AMWJ02000002.1"/>
</dbReference>
<gene>
    <name evidence="1" type="ORF">CSV86_014465</name>
</gene>
<dbReference type="AlphaFoldDB" id="L1M8I6"/>
<organism evidence="1 2">
    <name type="scientific">Pseudomonas bharatica CSV86</name>
    <dbReference type="NCBI Taxonomy" id="1005395"/>
    <lineage>
        <taxon>Bacteria</taxon>
        <taxon>Pseudomonadati</taxon>
        <taxon>Pseudomonadota</taxon>
        <taxon>Gammaproteobacteria</taxon>
        <taxon>Pseudomonadales</taxon>
        <taxon>Pseudomonadaceae</taxon>
        <taxon>Pseudomonas</taxon>
        <taxon>Pseudomonas bharatica</taxon>
    </lineage>
</organism>
<dbReference type="PROSITE" id="PS51257">
    <property type="entry name" value="PROKAR_LIPOPROTEIN"/>
    <property type="match status" value="1"/>
</dbReference>
<comment type="caution">
    <text evidence="1">The sequence shown here is derived from an EMBL/GenBank/DDBJ whole genome shotgun (WGS) entry which is preliminary data.</text>
</comment>
<dbReference type="EMBL" id="AMWJ02000002">
    <property type="protein sequence ID" value="NNJ16329.1"/>
    <property type="molecule type" value="Genomic_DNA"/>
</dbReference>
<evidence type="ECO:0000313" key="1">
    <source>
        <dbReference type="EMBL" id="NNJ16329.1"/>
    </source>
</evidence>
<dbReference type="OrthoDB" id="9154618at2"/>
<evidence type="ECO:0000313" key="2">
    <source>
        <dbReference type="Proteomes" id="UP000010448"/>
    </source>
</evidence>
<keyword evidence="2" id="KW-1185">Reference proteome</keyword>
<sequence>MRILFAVMGLALLAGCTTSPVSSDKAKAAPLERIIYESPAHAGSSITVTRDTGWIAGGGCYVGVLIDGKLAARIATGETVTFRVSEGRHILGLSGDPMGNGLCGLEIGQSIKESSADLKQGESQRFRISGDTNSGLDLRPTSL</sequence>